<evidence type="ECO:0000259" key="14">
    <source>
        <dbReference type="PROSITE" id="PS50011"/>
    </source>
</evidence>
<dbReference type="GO" id="GO:0050321">
    <property type="term" value="F:tau-protein kinase activity"/>
    <property type="evidence" value="ECO:0007669"/>
    <property type="project" value="TreeGrafter"/>
</dbReference>
<keyword evidence="15" id="KW-1185">Reference proteome</keyword>
<dbReference type="FunFam" id="1.10.510.10:FF:000658">
    <property type="entry name" value="Protein CBG12184"/>
    <property type="match status" value="1"/>
</dbReference>
<comment type="cofactor">
    <cofactor evidence="1">
        <name>Mg(2+)</name>
        <dbReference type="ChEBI" id="CHEBI:18420"/>
    </cofactor>
</comment>
<evidence type="ECO:0000256" key="8">
    <source>
        <dbReference type="ARBA" id="ARBA00022842"/>
    </source>
</evidence>
<dbReference type="InterPro" id="IPR008271">
    <property type="entry name" value="Ser/Thr_kinase_AS"/>
</dbReference>
<evidence type="ECO:0000313" key="15">
    <source>
        <dbReference type="Proteomes" id="UP000515163"/>
    </source>
</evidence>
<protein>
    <submittedName>
        <fullName evidence="16">Testis-specific serine/threonine-protein kinase 3-like</fullName>
    </submittedName>
</protein>
<dbReference type="CDD" id="cd14080">
    <property type="entry name" value="STKc_TSSK-like"/>
    <property type="match status" value="1"/>
</dbReference>
<evidence type="ECO:0000256" key="6">
    <source>
        <dbReference type="ARBA" id="ARBA00022782"/>
    </source>
</evidence>
<evidence type="ECO:0000256" key="1">
    <source>
        <dbReference type="ARBA" id="ARBA00001946"/>
    </source>
</evidence>
<dbReference type="PROSITE" id="PS00108">
    <property type="entry name" value="PROTEIN_KINASE_ST"/>
    <property type="match status" value="1"/>
</dbReference>
<keyword evidence="5 11" id="KW-0547">Nucleotide-binding</keyword>
<evidence type="ECO:0000256" key="12">
    <source>
        <dbReference type="RuleBase" id="RU000304"/>
    </source>
</evidence>
<evidence type="ECO:0000256" key="5">
    <source>
        <dbReference type="ARBA" id="ARBA00022741"/>
    </source>
</evidence>
<keyword evidence="12" id="KW-0723">Serine/threonine-protein kinase</keyword>
<keyword evidence="3" id="KW-0597">Phosphoprotein</keyword>
<feature type="compositionally biased region" description="Low complexity" evidence="13">
    <location>
        <begin position="291"/>
        <end position="308"/>
    </location>
</feature>
<feature type="binding site" evidence="11">
    <location>
        <position position="58"/>
    </location>
    <ligand>
        <name>ATP</name>
        <dbReference type="ChEBI" id="CHEBI:30616"/>
    </ligand>
</feature>
<keyword evidence="9" id="KW-0832">Ubl conjugation</keyword>
<dbReference type="SUPFAM" id="SSF56112">
    <property type="entry name" value="Protein kinase-like (PK-like)"/>
    <property type="match status" value="1"/>
</dbReference>
<reference evidence="16" key="1">
    <citation type="submission" date="2025-08" db="UniProtKB">
        <authorList>
            <consortium name="RefSeq"/>
        </authorList>
    </citation>
    <scope>IDENTIFICATION</scope>
    <source>
        <tissue evidence="16">Tentacle</tissue>
    </source>
</reference>
<accession>A0A6P8HTF0</accession>
<gene>
    <name evidence="16" type="primary">LOC116295858</name>
</gene>
<keyword evidence="7 11" id="KW-0067">ATP-binding</keyword>
<dbReference type="Pfam" id="PF00069">
    <property type="entry name" value="Pkinase"/>
    <property type="match status" value="1"/>
</dbReference>
<evidence type="ECO:0000256" key="9">
    <source>
        <dbReference type="ARBA" id="ARBA00022843"/>
    </source>
</evidence>
<evidence type="ECO:0000256" key="13">
    <source>
        <dbReference type="SAM" id="MobiDB-lite"/>
    </source>
</evidence>
<dbReference type="PANTHER" id="PTHR24346:SF102">
    <property type="entry name" value="TESTIS-SPECIFIC SERINE_THREONINE-PROTEIN KINASE 1"/>
    <property type="match status" value="1"/>
</dbReference>
<dbReference type="GO" id="GO:0000287">
    <property type="term" value="F:magnesium ion binding"/>
    <property type="evidence" value="ECO:0007669"/>
    <property type="project" value="UniProtKB-ARBA"/>
</dbReference>
<dbReference type="GO" id="GO:0007283">
    <property type="term" value="P:spermatogenesis"/>
    <property type="evidence" value="ECO:0007669"/>
    <property type="project" value="UniProtKB-KW"/>
</dbReference>
<dbReference type="PANTHER" id="PTHR24346">
    <property type="entry name" value="MAP/MICROTUBULE AFFINITY-REGULATING KINASE"/>
    <property type="match status" value="1"/>
</dbReference>
<evidence type="ECO:0000256" key="11">
    <source>
        <dbReference type="PROSITE-ProRule" id="PRU10141"/>
    </source>
</evidence>
<keyword evidence="10" id="KW-0744">Spermatogenesis</keyword>
<evidence type="ECO:0000313" key="16">
    <source>
        <dbReference type="RefSeq" id="XP_031559674.1"/>
    </source>
</evidence>
<dbReference type="FunCoup" id="A0A6P8HTF0">
    <property type="interactions" value="301"/>
</dbReference>
<keyword evidence="6" id="KW-0221">Differentiation</keyword>
<dbReference type="PROSITE" id="PS00107">
    <property type="entry name" value="PROTEIN_KINASE_ATP"/>
    <property type="match status" value="1"/>
</dbReference>
<evidence type="ECO:0000256" key="7">
    <source>
        <dbReference type="ARBA" id="ARBA00022840"/>
    </source>
</evidence>
<sequence length="308" mass="35285">MRAVKRLFTRMMSKLSDDARILNERGYHLLSDSNLGEGTYAKVKCAYSNDTKQHVAVKIIDRKRAPKDFINKFLPREMVVIQTLRHKNIIEVLQVFEVGEKVYVVMELAEKGDLLEYIKKNGCVREWKAKKLFKQLLEAVKFCHKQGVVHRDLKCENVLLDKCHNVKLTDFGFSKFNPQNELCKTFCGSAAYAALEILQGIEYNGEKADIWSLGVILYTMVTGRMPFDDTNMSTLKKQIKNGVEFIKPKQYISDECKDLIQKMMATDHQFRISIPEIESHKWVAGASTPGSRMQSSKSRIQSSQSSSD</sequence>
<dbReference type="SMART" id="SM00220">
    <property type="entry name" value="S_TKc"/>
    <property type="match status" value="1"/>
</dbReference>
<dbReference type="Proteomes" id="UP000515163">
    <property type="component" value="Unplaced"/>
</dbReference>
<evidence type="ECO:0000256" key="4">
    <source>
        <dbReference type="ARBA" id="ARBA00022723"/>
    </source>
</evidence>
<comment type="similarity">
    <text evidence="12">Belongs to the protein kinase superfamily.</text>
</comment>
<keyword evidence="2" id="KW-0217">Developmental protein</keyword>
<keyword evidence="12" id="KW-0808">Transferase</keyword>
<feature type="region of interest" description="Disordered" evidence="13">
    <location>
        <begin position="284"/>
        <end position="308"/>
    </location>
</feature>
<dbReference type="KEGG" id="aten:116295858"/>
<organism evidence="15 16">
    <name type="scientific">Actinia tenebrosa</name>
    <name type="common">Australian red waratah sea anemone</name>
    <dbReference type="NCBI Taxonomy" id="6105"/>
    <lineage>
        <taxon>Eukaryota</taxon>
        <taxon>Metazoa</taxon>
        <taxon>Cnidaria</taxon>
        <taxon>Anthozoa</taxon>
        <taxon>Hexacorallia</taxon>
        <taxon>Actiniaria</taxon>
        <taxon>Actiniidae</taxon>
        <taxon>Actinia</taxon>
    </lineage>
</organism>
<dbReference type="AlphaFoldDB" id="A0A6P8HTF0"/>
<evidence type="ECO:0000256" key="2">
    <source>
        <dbReference type="ARBA" id="ARBA00022473"/>
    </source>
</evidence>
<dbReference type="GO" id="GO:0005524">
    <property type="term" value="F:ATP binding"/>
    <property type="evidence" value="ECO:0007669"/>
    <property type="project" value="UniProtKB-UniRule"/>
</dbReference>
<keyword evidence="4" id="KW-0479">Metal-binding</keyword>
<keyword evidence="12" id="KW-0418">Kinase</keyword>
<dbReference type="GO" id="GO:0000226">
    <property type="term" value="P:microtubule cytoskeleton organization"/>
    <property type="evidence" value="ECO:0007669"/>
    <property type="project" value="TreeGrafter"/>
</dbReference>
<dbReference type="InterPro" id="IPR000719">
    <property type="entry name" value="Prot_kinase_dom"/>
</dbReference>
<dbReference type="OrthoDB" id="541276at2759"/>
<dbReference type="RefSeq" id="XP_031559674.1">
    <property type="nucleotide sequence ID" value="XM_031703814.1"/>
</dbReference>
<evidence type="ECO:0000256" key="10">
    <source>
        <dbReference type="ARBA" id="ARBA00022871"/>
    </source>
</evidence>
<dbReference type="Gene3D" id="1.10.510.10">
    <property type="entry name" value="Transferase(Phosphotransferase) domain 1"/>
    <property type="match status" value="1"/>
</dbReference>
<name>A0A6P8HTF0_ACTTE</name>
<evidence type="ECO:0000256" key="3">
    <source>
        <dbReference type="ARBA" id="ARBA00022553"/>
    </source>
</evidence>
<dbReference type="GO" id="GO:0030154">
    <property type="term" value="P:cell differentiation"/>
    <property type="evidence" value="ECO:0007669"/>
    <property type="project" value="UniProtKB-KW"/>
</dbReference>
<proteinExistence type="inferred from homology"/>
<dbReference type="InParanoid" id="A0A6P8HTF0"/>
<dbReference type="InterPro" id="IPR017441">
    <property type="entry name" value="Protein_kinase_ATP_BS"/>
</dbReference>
<dbReference type="GeneID" id="116295858"/>
<dbReference type="InterPro" id="IPR011009">
    <property type="entry name" value="Kinase-like_dom_sf"/>
</dbReference>
<dbReference type="PROSITE" id="PS50011">
    <property type="entry name" value="PROTEIN_KINASE_DOM"/>
    <property type="match status" value="1"/>
</dbReference>
<dbReference type="GO" id="GO:0035556">
    <property type="term" value="P:intracellular signal transduction"/>
    <property type="evidence" value="ECO:0007669"/>
    <property type="project" value="TreeGrafter"/>
</dbReference>
<keyword evidence="8" id="KW-0460">Magnesium</keyword>
<feature type="domain" description="Protein kinase" evidence="14">
    <location>
        <begin position="29"/>
        <end position="283"/>
    </location>
</feature>
<dbReference type="GO" id="GO:0005737">
    <property type="term" value="C:cytoplasm"/>
    <property type="evidence" value="ECO:0007669"/>
    <property type="project" value="TreeGrafter"/>
</dbReference>